<evidence type="ECO:0000256" key="4">
    <source>
        <dbReference type="ARBA" id="ARBA00023004"/>
    </source>
</evidence>
<dbReference type="GO" id="GO:0046872">
    <property type="term" value="F:metal ion binding"/>
    <property type="evidence" value="ECO:0007669"/>
    <property type="project" value="UniProtKB-KW"/>
</dbReference>
<dbReference type="KEGG" id="hti:HTIA_2545"/>
<evidence type="ECO:0000256" key="5">
    <source>
        <dbReference type="ARBA" id="ARBA00023014"/>
    </source>
</evidence>
<dbReference type="Pfam" id="PF04055">
    <property type="entry name" value="Radical_SAM"/>
    <property type="match status" value="1"/>
</dbReference>
<keyword evidence="3 6" id="KW-0479">Metal-binding</keyword>
<dbReference type="NCBIfam" id="TIGR04337">
    <property type="entry name" value="AmmeMemoSam_rS"/>
    <property type="match status" value="1"/>
</dbReference>
<dbReference type="EMBL" id="HF571520">
    <property type="protein sequence ID" value="CCQ34651.1"/>
    <property type="molecule type" value="Genomic_DNA"/>
</dbReference>
<dbReference type="SFLD" id="SFLDG01101">
    <property type="entry name" value="Uncharacterised_Radical_SAM_Su"/>
    <property type="match status" value="1"/>
</dbReference>
<dbReference type="InterPro" id="IPR007197">
    <property type="entry name" value="rSAM"/>
</dbReference>
<dbReference type="PROSITE" id="PS51918">
    <property type="entry name" value="RADICAL_SAM"/>
    <property type="match status" value="1"/>
</dbReference>
<dbReference type="PANTHER" id="PTHR30352">
    <property type="entry name" value="PYRUVATE FORMATE-LYASE-ACTIVATING ENZYME"/>
    <property type="match status" value="1"/>
</dbReference>
<dbReference type="AlphaFoldDB" id="F7PG41"/>
<reference evidence="9 10" key="1">
    <citation type="journal article" date="2011" name="J. Bacteriol.">
        <title>Genome sequence of Halorhabdus tiamatea, the first archaeon isolated from a deep-sea anoxic brine lake.</title>
        <authorList>
            <person name="Antunes A."/>
            <person name="Alam I."/>
            <person name="Bajic V.B."/>
            <person name="Stingl U."/>
        </authorList>
    </citation>
    <scope>NUCLEOTIDE SEQUENCE [LARGE SCALE GENOMIC DNA]</scope>
    <source>
        <strain evidence="9 10">SARL4B</strain>
    </source>
</reference>
<dbReference type="InterPro" id="IPR027596">
    <property type="entry name" value="AmmeMemoSam_rS"/>
</dbReference>
<accession>F7PG41</accession>
<dbReference type="PANTHER" id="PTHR30352:SF5">
    <property type="entry name" value="PYRUVATE FORMATE-LYASE 1-ACTIVATING ENZYME"/>
    <property type="match status" value="1"/>
</dbReference>
<feature type="binding site" evidence="6">
    <location>
        <position position="97"/>
    </location>
    <ligand>
        <name>[4Fe-4S] cluster</name>
        <dbReference type="ChEBI" id="CHEBI:49883"/>
        <note>4Fe-4S-S-AdoMet</note>
    </ligand>
</feature>
<dbReference type="Proteomes" id="UP000003861">
    <property type="component" value="Unassembled WGS sequence"/>
</dbReference>
<evidence type="ECO:0000313" key="11">
    <source>
        <dbReference type="Proteomes" id="UP000015381"/>
    </source>
</evidence>
<dbReference type="eggNOG" id="arCOG00946">
    <property type="taxonomic scope" value="Archaea"/>
</dbReference>
<keyword evidence="5 6" id="KW-0411">Iron-sulfur</keyword>
<dbReference type="Proteomes" id="UP000015381">
    <property type="component" value="Chromosome I"/>
</dbReference>
<evidence type="ECO:0000259" key="7">
    <source>
        <dbReference type="PROSITE" id="PS51918"/>
    </source>
</evidence>
<keyword evidence="4 6" id="KW-0408">Iron</keyword>
<feature type="binding site" evidence="6">
    <location>
        <position position="104"/>
    </location>
    <ligand>
        <name>[4Fe-4S] cluster</name>
        <dbReference type="ChEBI" id="CHEBI:49883"/>
        <note>4Fe-4S-S-AdoMet</note>
    </ligand>
</feature>
<proteinExistence type="predicted"/>
<name>F7PG41_9EURY</name>
<evidence type="ECO:0000256" key="6">
    <source>
        <dbReference type="PIRSR" id="PIRSR004869-50"/>
    </source>
</evidence>
<dbReference type="CDD" id="cd01335">
    <property type="entry name" value="Radical_SAM"/>
    <property type="match status" value="1"/>
</dbReference>
<dbReference type="InterPro" id="IPR016431">
    <property type="entry name" value="Pyrv-formate_lyase-activ_prd"/>
</dbReference>
<protein>
    <submittedName>
        <fullName evidence="9">Pyruvate formate-lyase activating enzyme protein</fullName>
    </submittedName>
    <submittedName>
        <fullName evidence="8">Radical SAM domain protein, pyruvate-formate lyase-activating enzyme-like (COG1180)</fullName>
    </submittedName>
</protein>
<keyword evidence="1" id="KW-0004">4Fe-4S</keyword>
<dbReference type="GO" id="GO:0016829">
    <property type="term" value="F:lyase activity"/>
    <property type="evidence" value="ECO:0007669"/>
    <property type="project" value="UniProtKB-KW"/>
</dbReference>
<dbReference type="GO" id="GO:0051539">
    <property type="term" value="F:4 iron, 4 sulfur cluster binding"/>
    <property type="evidence" value="ECO:0007669"/>
    <property type="project" value="UniProtKB-KW"/>
</dbReference>
<keyword evidence="2 6" id="KW-0949">S-adenosyl-L-methionine</keyword>
<evidence type="ECO:0000256" key="2">
    <source>
        <dbReference type="ARBA" id="ARBA00022691"/>
    </source>
</evidence>
<organism evidence="9 10">
    <name type="scientific">Halorhabdus tiamatea SARL4B</name>
    <dbReference type="NCBI Taxonomy" id="1033806"/>
    <lineage>
        <taxon>Archaea</taxon>
        <taxon>Methanobacteriati</taxon>
        <taxon>Methanobacteriota</taxon>
        <taxon>Stenosarchaea group</taxon>
        <taxon>Halobacteria</taxon>
        <taxon>Halobacteriales</taxon>
        <taxon>Haloarculaceae</taxon>
        <taxon>Halorhabdus</taxon>
    </lineage>
</organism>
<comment type="cofactor">
    <cofactor evidence="6">
        <name>[4Fe-4S] cluster</name>
        <dbReference type="ChEBI" id="CHEBI:49883"/>
    </cofactor>
    <text evidence="6">Binds 1 [4Fe-4S] cluster. The cluster is coordinated with 3 cysteines and an exchangeable S-adenosyl-L-methionine.</text>
</comment>
<dbReference type="InterPro" id="IPR013785">
    <property type="entry name" value="Aldolase_TIM"/>
</dbReference>
<dbReference type="SUPFAM" id="SSF102114">
    <property type="entry name" value="Radical SAM enzymes"/>
    <property type="match status" value="1"/>
</dbReference>
<dbReference type="EMBL" id="AFNT02000017">
    <property type="protein sequence ID" value="ERJ06295.1"/>
    <property type="molecule type" value="Genomic_DNA"/>
</dbReference>
<evidence type="ECO:0000256" key="1">
    <source>
        <dbReference type="ARBA" id="ARBA00022485"/>
    </source>
</evidence>
<dbReference type="Gene3D" id="3.20.20.70">
    <property type="entry name" value="Aldolase class I"/>
    <property type="match status" value="1"/>
</dbReference>
<reference evidence="9 10" key="2">
    <citation type="journal article" date="2013" name="PLoS ONE">
        <title>INDIGO - INtegrated Data Warehouse of MIcrobial GenOmes with Examples from the Red Sea Extremophiles.</title>
        <authorList>
            <person name="Alam I."/>
            <person name="Antunes A."/>
            <person name="Kamau A.A."/>
            <person name="Ba Alawi W."/>
            <person name="Kalkatawi M."/>
            <person name="Stingl U."/>
            <person name="Bajic V.B."/>
        </authorList>
    </citation>
    <scope>NUCLEOTIDE SEQUENCE [LARGE SCALE GENOMIC DNA]</scope>
    <source>
        <strain evidence="9 10">SARL4B</strain>
    </source>
</reference>
<dbReference type="InterPro" id="IPR034457">
    <property type="entry name" value="Organic_radical-activating"/>
</dbReference>
<dbReference type="SFLD" id="SFLDS00029">
    <property type="entry name" value="Radical_SAM"/>
    <property type="match status" value="1"/>
</dbReference>
<keyword evidence="11" id="KW-1185">Reference proteome</keyword>
<dbReference type="RefSeq" id="WP_008524091.1">
    <property type="nucleotide sequence ID" value="NC_021921.1"/>
</dbReference>
<dbReference type="OrthoDB" id="371936at2157"/>
<evidence type="ECO:0000313" key="8">
    <source>
        <dbReference type="EMBL" id="CCQ34651.1"/>
    </source>
</evidence>
<dbReference type="STRING" id="1033806.HTIA_2545"/>
<evidence type="ECO:0000313" key="10">
    <source>
        <dbReference type="Proteomes" id="UP000003861"/>
    </source>
</evidence>
<dbReference type="GeneID" id="23798915"/>
<dbReference type="InterPro" id="IPR058240">
    <property type="entry name" value="rSAM_sf"/>
</dbReference>
<sequence>MASTNTIGEGVAADLVEPADGEDVTCTACAHRCTLSPGQRGICDVRENVDGELRLLTYGKVHDPTPGPPGTVDPIEKKPLYHFHPTTRVLSFGGASCNFACQFCQNHHIAFAAPEDIPLRDVTPTEAATSATTQGCAGVAWTYNEPTIYAEYVRDGASEAHEAGRYTAIVTNGYFTAEFVEEVGPYLDAANVDIKGFRDGPHVEYMGARLEPTLRGAELLHETDTHLEVTYLVIPDLNDDPAEIRAFAEWVRDDLDRSVPVHFTRFHPDHQMQDRPATPVETLETAAEIAREVGIEFVYVGNVPGHADNDTRCPDCGQIWIRRNGFRASVEVDLDGACDCGRQIDVVS</sequence>
<dbReference type="PIRSF" id="PIRSF004869">
    <property type="entry name" value="PflX_prd"/>
    <property type="match status" value="1"/>
</dbReference>
<gene>
    <name evidence="9" type="ORF">HLRTI_001640</name>
    <name evidence="8" type="ORF">HTIA_2545</name>
</gene>
<keyword evidence="9" id="KW-0456">Lyase</keyword>
<keyword evidence="9" id="KW-0670">Pyruvate</keyword>
<dbReference type="HOGENOM" id="CLU_044176_1_0_2"/>
<feature type="binding site" evidence="6">
    <location>
        <position position="101"/>
    </location>
    <ligand>
        <name>[4Fe-4S] cluster</name>
        <dbReference type="ChEBI" id="CHEBI:49883"/>
        <note>4Fe-4S-S-AdoMet</note>
    </ligand>
</feature>
<dbReference type="PATRIC" id="fig|1033806.12.peg.2532"/>
<evidence type="ECO:0000313" key="9">
    <source>
        <dbReference type="EMBL" id="ERJ06295.1"/>
    </source>
</evidence>
<evidence type="ECO:0000256" key="3">
    <source>
        <dbReference type="ARBA" id="ARBA00022723"/>
    </source>
</evidence>
<feature type="domain" description="Radical SAM core" evidence="7">
    <location>
        <begin position="82"/>
        <end position="296"/>
    </location>
</feature>
<reference evidence="8 11" key="3">
    <citation type="journal article" date="2014" name="Environ. Microbiol.">
        <title>Halorhabdus tiamatea: proteogenomics and glycosidase activity measurements identify the first cultivated euryarchaeon from a deep-sea anoxic brine lake as potential polysaccharide degrader.</title>
        <authorList>
            <person name="Werner J."/>
            <person name="Ferrer M."/>
            <person name="Michel G."/>
            <person name="Mann A.J."/>
            <person name="Huang S."/>
            <person name="Juarez S."/>
            <person name="Ciordia S."/>
            <person name="Albar J.P."/>
            <person name="Alcaide M."/>
            <person name="La Cono V."/>
            <person name="Yakimov M.M."/>
            <person name="Antunes A."/>
            <person name="Taborda M."/>
            <person name="Da Costa M.S."/>
            <person name="Amann R.I."/>
            <person name="Gloeckner F.O."/>
            <person name="Golyshina O.V."/>
            <person name="Golyshin P.N."/>
            <person name="Teeling H."/>
        </authorList>
    </citation>
    <scope>NUCLEOTIDE SEQUENCE [LARGE SCALE GENOMIC DNA]</scope>
    <source>
        <strain evidence="11">SARL4B</strain>
        <strain evidence="8">Type strain: SARL4B</strain>
    </source>
</reference>